<evidence type="ECO:0000256" key="1">
    <source>
        <dbReference type="SAM" id="SignalP"/>
    </source>
</evidence>
<dbReference type="RefSeq" id="WP_154738207.1">
    <property type="nucleotide sequence ID" value="NZ_WMBQ01000001.1"/>
</dbReference>
<feature type="chain" id="PRO_5026283845" evidence="1">
    <location>
        <begin position="24"/>
        <end position="143"/>
    </location>
</feature>
<dbReference type="Proteomes" id="UP000440694">
    <property type="component" value="Unassembled WGS sequence"/>
</dbReference>
<dbReference type="AlphaFoldDB" id="A0A6I3KIC7"/>
<proteinExistence type="predicted"/>
<evidence type="ECO:0000313" key="3">
    <source>
        <dbReference type="Proteomes" id="UP000440694"/>
    </source>
</evidence>
<keyword evidence="3" id="KW-1185">Reference proteome</keyword>
<accession>A0A6I3KIC7</accession>
<organism evidence="2 3">
    <name type="scientific">Hyphomicrobium album</name>
    <dbReference type="NCBI Taxonomy" id="2665159"/>
    <lineage>
        <taxon>Bacteria</taxon>
        <taxon>Pseudomonadati</taxon>
        <taxon>Pseudomonadota</taxon>
        <taxon>Alphaproteobacteria</taxon>
        <taxon>Hyphomicrobiales</taxon>
        <taxon>Hyphomicrobiaceae</taxon>
        <taxon>Hyphomicrobium</taxon>
    </lineage>
</organism>
<feature type="signal peptide" evidence="1">
    <location>
        <begin position="1"/>
        <end position="23"/>
    </location>
</feature>
<reference evidence="2 3" key="1">
    <citation type="submission" date="2019-11" db="EMBL/GenBank/DDBJ databases">
        <title>Identification of a novel strain.</title>
        <authorList>
            <person name="Xu Q."/>
            <person name="Wang G."/>
        </authorList>
    </citation>
    <scope>NUCLEOTIDE SEQUENCE [LARGE SCALE GENOMIC DNA]</scope>
    <source>
        <strain evidence="3">xq</strain>
    </source>
</reference>
<gene>
    <name evidence="2" type="ORF">GIW81_04995</name>
</gene>
<evidence type="ECO:0000313" key="2">
    <source>
        <dbReference type="EMBL" id="MTD93690.1"/>
    </source>
</evidence>
<dbReference type="EMBL" id="WMBQ01000001">
    <property type="protein sequence ID" value="MTD93690.1"/>
    <property type="molecule type" value="Genomic_DNA"/>
</dbReference>
<keyword evidence="1" id="KW-0732">Signal</keyword>
<name>A0A6I3KIC7_9HYPH</name>
<sequence length="143" mass="15167">MQVKRTAFLCGALALLMSSAGRAEDEPKGYVCTFDAGTAWTFDAGKFAQKSPEPIKLAIADVNLERQTATLVPDAGKAPGALKIVRAINANHFLEVVNEGFLNLTTIYDKDPASGEYPAVHSRHFGVLGQPVVAQYAGACSAK</sequence>
<comment type="caution">
    <text evidence="2">The sequence shown here is derived from an EMBL/GenBank/DDBJ whole genome shotgun (WGS) entry which is preliminary data.</text>
</comment>
<protein>
    <submittedName>
        <fullName evidence="2">Uncharacterized protein</fullName>
    </submittedName>
</protein>